<dbReference type="Proteomes" id="UP000007110">
    <property type="component" value="Unassembled WGS sequence"/>
</dbReference>
<dbReference type="GO" id="GO:0022625">
    <property type="term" value="C:cytosolic large ribosomal subunit"/>
    <property type="evidence" value="ECO:0000318"/>
    <property type="project" value="GO_Central"/>
</dbReference>
<accession>A0A7M6W8K3</accession>
<dbReference type="OrthoDB" id="9616667at2759"/>
<keyword evidence="9" id="KW-1185">Reference proteome</keyword>
<proteinExistence type="inferred from homology"/>
<dbReference type="KEGG" id="spu:574853"/>
<dbReference type="CTD" id="25873"/>
<protein>
    <recommendedName>
        <fullName evidence="5">Large ribosomal subunit protein eL36</fullName>
    </recommendedName>
    <alternativeName>
        <fullName evidence="6">60S ribosomal protein L36</fullName>
    </alternativeName>
</protein>
<name>A0A7M6W8K3_STRPU</name>
<dbReference type="Gene3D" id="1.10.10.1760">
    <property type="entry name" value="60S ribosomal protein L36"/>
    <property type="match status" value="1"/>
</dbReference>
<dbReference type="AlphaFoldDB" id="A0A7M6W8K3"/>
<dbReference type="GO" id="GO:0002181">
    <property type="term" value="P:cytoplasmic translation"/>
    <property type="evidence" value="ECO:0000318"/>
    <property type="project" value="GO_Central"/>
</dbReference>
<dbReference type="Pfam" id="PF01158">
    <property type="entry name" value="Ribosomal_L36e"/>
    <property type="match status" value="1"/>
</dbReference>
<reference evidence="8" key="2">
    <citation type="submission" date="2021-01" db="UniProtKB">
        <authorList>
            <consortium name="EnsemblMetazoa"/>
        </authorList>
    </citation>
    <scope>IDENTIFICATION</scope>
</reference>
<reference evidence="9" key="1">
    <citation type="submission" date="2015-02" db="EMBL/GenBank/DDBJ databases">
        <title>Genome sequencing for Strongylocentrotus purpuratus.</title>
        <authorList>
            <person name="Murali S."/>
            <person name="Liu Y."/>
            <person name="Vee V."/>
            <person name="English A."/>
            <person name="Wang M."/>
            <person name="Skinner E."/>
            <person name="Han Y."/>
            <person name="Muzny D.M."/>
            <person name="Worley K.C."/>
            <person name="Gibbs R.A."/>
        </authorList>
    </citation>
    <scope>NUCLEOTIDE SEQUENCE</scope>
</reference>
<dbReference type="GO" id="GO:0003735">
    <property type="term" value="F:structural constituent of ribosome"/>
    <property type="evidence" value="ECO:0000318"/>
    <property type="project" value="GO_Central"/>
</dbReference>
<evidence type="ECO:0000256" key="4">
    <source>
        <dbReference type="ARBA" id="ARBA00023274"/>
    </source>
</evidence>
<evidence type="ECO:0000256" key="1">
    <source>
        <dbReference type="ARBA" id="ARBA00006509"/>
    </source>
</evidence>
<dbReference type="InParanoid" id="A0A7M6W8K3"/>
<dbReference type="GeneID" id="574853"/>
<keyword evidence="3" id="KW-0689">Ribosomal protein</keyword>
<dbReference type="InterPro" id="IPR038097">
    <property type="entry name" value="Ribosomal_eL36_sf"/>
</dbReference>
<evidence type="ECO:0000256" key="5">
    <source>
        <dbReference type="ARBA" id="ARBA00035226"/>
    </source>
</evidence>
<organism evidence="8 9">
    <name type="scientific">Strongylocentrotus purpuratus</name>
    <name type="common">Purple sea urchin</name>
    <dbReference type="NCBI Taxonomy" id="7668"/>
    <lineage>
        <taxon>Eukaryota</taxon>
        <taxon>Metazoa</taxon>
        <taxon>Echinodermata</taxon>
        <taxon>Eleutherozoa</taxon>
        <taxon>Echinozoa</taxon>
        <taxon>Echinoidea</taxon>
        <taxon>Euechinoidea</taxon>
        <taxon>Echinacea</taxon>
        <taxon>Camarodonta</taxon>
        <taxon>Echinidea</taxon>
        <taxon>Strongylocentrotidae</taxon>
        <taxon>Strongylocentrotus</taxon>
    </lineage>
</organism>
<dbReference type="PANTHER" id="PTHR10114">
    <property type="entry name" value="60S RIBOSOMAL PROTEIN L36"/>
    <property type="match status" value="1"/>
</dbReference>
<dbReference type="OMA" id="NKGHKTE"/>
<evidence type="ECO:0000256" key="6">
    <source>
        <dbReference type="ARBA" id="ARBA00035331"/>
    </source>
</evidence>
<evidence type="ECO:0000256" key="7">
    <source>
        <dbReference type="SAM" id="MobiDB-lite"/>
    </source>
</evidence>
<keyword evidence="4" id="KW-0687">Ribonucleoprotein</keyword>
<dbReference type="RefSeq" id="NP_001229579.1">
    <property type="nucleotide sequence ID" value="NM_001242650.1"/>
</dbReference>
<comment type="subunit">
    <text evidence="2">Component of the large ribosomal subunit.</text>
</comment>
<comment type="similarity">
    <text evidence="1">Belongs to the eukaryotic ribosomal protein eL36 family.</text>
</comment>
<dbReference type="FunFam" id="1.10.10.1760:FF:000001">
    <property type="entry name" value="60S ribosomal protein L36"/>
    <property type="match status" value="1"/>
</dbReference>
<dbReference type="EnsemblMetazoa" id="NM_001242650">
    <property type="protein sequence ID" value="NP_001229579"/>
    <property type="gene ID" value="GeneID_574853"/>
</dbReference>
<evidence type="ECO:0000313" key="9">
    <source>
        <dbReference type="Proteomes" id="UP000007110"/>
    </source>
</evidence>
<evidence type="ECO:0000256" key="2">
    <source>
        <dbReference type="ARBA" id="ARBA00011133"/>
    </source>
</evidence>
<evidence type="ECO:0000313" key="8">
    <source>
        <dbReference type="EnsemblMetazoa" id="NP_001229579"/>
    </source>
</evidence>
<feature type="region of interest" description="Disordered" evidence="7">
    <location>
        <begin position="8"/>
        <end position="27"/>
    </location>
</feature>
<dbReference type="FunCoup" id="A0A7M6W8K3">
    <property type="interactions" value="1173"/>
</dbReference>
<dbReference type="InterPro" id="IPR000509">
    <property type="entry name" value="Ribosomal_eL36"/>
</dbReference>
<sequence length="113" mass="12605">MAIRHEMAVGLNKGHKMTKNSTVKKATRKGINKHAKFVRDLIREVTGLAPYEKRCMEFLRVGKDKKALKFCKRRLGTLGRGRRKREEMNAILAAQRKAASAAAQAASAAEKAK</sequence>
<evidence type="ECO:0000256" key="3">
    <source>
        <dbReference type="ARBA" id="ARBA00022980"/>
    </source>
</evidence>